<accession>A0A5J4TAQ7</accession>
<dbReference type="AlphaFoldDB" id="A0A5J4TAQ7"/>
<reference evidence="1 2" key="1">
    <citation type="submission" date="2019-03" db="EMBL/GenBank/DDBJ databases">
        <title>Single cell metagenomics reveals metabolic interactions within the superorganism composed of flagellate Streblomastix strix and complex community of Bacteroidetes bacteria on its surface.</title>
        <authorList>
            <person name="Treitli S.C."/>
            <person name="Kolisko M."/>
            <person name="Husnik F."/>
            <person name="Keeling P."/>
            <person name="Hampl V."/>
        </authorList>
    </citation>
    <scope>NUCLEOTIDE SEQUENCE [LARGE SCALE GENOMIC DNA]</scope>
    <source>
        <strain evidence="1">ST1C</strain>
    </source>
</reference>
<protein>
    <submittedName>
        <fullName evidence="1">Uncharacterized protein</fullName>
    </submittedName>
</protein>
<sequence length="44" mass="5217">TLRIQLVRFSALSTTFTVTHIGRNRCYIKNNFSWKLMKTQGKRT</sequence>
<evidence type="ECO:0000313" key="2">
    <source>
        <dbReference type="Proteomes" id="UP000324800"/>
    </source>
</evidence>
<proteinExistence type="predicted"/>
<comment type="caution">
    <text evidence="1">The sequence shown here is derived from an EMBL/GenBank/DDBJ whole genome shotgun (WGS) entry which is preliminary data.</text>
</comment>
<dbReference type="Proteomes" id="UP000324800">
    <property type="component" value="Unassembled WGS sequence"/>
</dbReference>
<dbReference type="EMBL" id="SNRW01034575">
    <property type="protein sequence ID" value="KAA6355466.1"/>
    <property type="molecule type" value="Genomic_DNA"/>
</dbReference>
<organism evidence="1 2">
    <name type="scientific">Streblomastix strix</name>
    <dbReference type="NCBI Taxonomy" id="222440"/>
    <lineage>
        <taxon>Eukaryota</taxon>
        <taxon>Metamonada</taxon>
        <taxon>Preaxostyla</taxon>
        <taxon>Oxymonadida</taxon>
        <taxon>Streblomastigidae</taxon>
        <taxon>Streblomastix</taxon>
    </lineage>
</organism>
<name>A0A5J4TAQ7_9EUKA</name>
<evidence type="ECO:0000313" key="1">
    <source>
        <dbReference type="EMBL" id="KAA6355466.1"/>
    </source>
</evidence>
<gene>
    <name evidence="1" type="ORF">EZS28_049006</name>
</gene>
<feature type="non-terminal residue" evidence="1">
    <location>
        <position position="1"/>
    </location>
</feature>